<comment type="subcellular location">
    <subcellularLocation>
        <location evidence="1 7">Nucleus</location>
    </subcellularLocation>
</comment>
<keyword evidence="2" id="KW-0217">Developmental protein</keyword>
<keyword evidence="3" id="KW-0805">Transcription regulation</keyword>
<dbReference type="InterPro" id="IPR018186">
    <property type="entry name" value="TF_T-box_CS"/>
</dbReference>
<dbReference type="VEuPathDB" id="VectorBase:SCAU011200"/>
<feature type="region of interest" description="Disordered" evidence="8">
    <location>
        <begin position="550"/>
        <end position="661"/>
    </location>
</feature>
<dbReference type="InterPro" id="IPR008967">
    <property type="entry name" value="p53-like_TF_DNA-bd_sf"/>
</dbReference>
<feature type="domain" description="T-box" evidence="9">
    <location>
        <begin position="60"/>
        <end position="238"/>
    </location>
</feature>
<dbReference type="AlphaFoldDB" id="A0A1I8PUE3"/>
<dbReference type="PRINTS" id="PR00937">
    <property type="entry name" value="TBOX"/>
</dbReference>
<dbReference type="STRING" id="35570.A0A1I8PUE3"/>
<dbReference type="InterPro" id="IPR036960">
    <property type="entry name" value="T-box_sf"/>
</dbReference>
<keyword evidence="6 7" id="KW-0539">Nucleus</keyword>
<dbReference type="GO" id="GO:0045893">
    <property type="term" value="P:positive regulation of DNA-templated transcription"/>
    <property type="evidence" value="ECO:0007669"/>
    <property type="project" value="InterPro"/>
</dbReference>
<dbReference type="SUPFAM" id="SSF49417">
    <property type="entry name" value="p53-like transcription factors"/>
    <property type="match status" value="1"/>
</dbReference>
<keyword evidence="5" id="KW-0804">Transcription</keyword>
<evidence type="ECO:0000256" key="1">
    <source>
        <dbReference type="ARBA" id="ARBA00004123"/>
    </source>
</evidence>
<feature type="region of interest" description="Disordered" evidence="8">
    <location>
        <begin position="496"/>
        <end position="528"/>
    </location>
</feature>
<feature type="compositionally biased region" description="Low complexity" evidence="8">
    <location>
        <begin position="626"/>
        <end position="644"/>
    </location>
</feature>
<accession>A0A1I8PUE3</accession>
<evidence type="ECO:0000259" key="9">
    <source>
        <dbReference type="PROSITE" id="PS50252"/>
    </source>
</evidence>
<dbReference type="Proteomes" id="UP000095300">
    <property type="component" value="Unassembled WGS sequence"/>
</dbReference>
<evidence type="ECO:0000256" key="7">
    <source>
        <dbReference type="PROSITE-ProRule" id="PRU00201"/>
    </source>
</evidence>
<evidence type="ECO:0000256" key="5">
    <source>
        <dbReference type="ARBA" id="ARBA00023163"/>
    </source>
</evidence>
<dbReference type="Pfam" id="PF00907">
    <property type="entry name" value="T-box"/>
    <property type="match status" value="1"/>
</dbReference>
<feature type="compositionally biased region" description="Low complexity" evidence="8">
    <location>
        <begin position="510"/>
        <end position="522"/>
    </location>
</feature>
<dbReference type="PRINTS" id="PR00938">
    <property type="entry name" value="BRACHYURY"/>
</dbReference>
<evidence type="ECO:0000313" key="11">
    <source>
        <dbReference type="Proteomes" id="UP000095300"/>
    </source>
</evidence>
<feature type="compositionally biased region" description="Low complexity" evidence="8">
    <location>
        <begin position="558"/>
        <end position="613"/>
    </location>
</feature>
<dbReference type="GO" id="GO:0000978">
    <property type="term" value="F:RNA polymerase II cis-regulatory region sequence-specific DNA binding"/>
    <property type="evidence" value="ECO:0007669"/>
    <property type="project" value="InterPro"/>
</dbReference>
<dbReference type="PANTHER" id="PTHR11267:SF204">
    <property type="entry name" value="SPADETAIL"/>
    <property type="match status" value="1"/>
</dbReference>
<dbReference type="OrthoDB" id="7442607at2759"/>
<dbReference type="InterPro" id="IPR046360">
    <property type="entry name" value="T-box_DNA-bd"/>
</dbReference>
<dbReference type="EnsemblMetazoa" id="SCAU011200-RA">
    <property type="protein sequence ID" value="SCAU011200-PA"/>
    <property type="gene ID" value="SCAU011200"/>
</dbReference>
<sequence>MITMNELVDLRMQQHIAHEIYRQQIMQRIPDPFPPLMHIPMPRHVIMPPRITLPGVDVQLQNDDLWKQFHQIGTEMIITKSGRRMFPSMRLSLSGLDEDTNYCVLLEMVPIGDCRYKFSGSQWVPAGGAEPQSPQRMYLHPDSPATGAHWQAQPILFNKVKLTNNTLDNSGQIVLASMHKYQPRIHVIRTSDLAQIPWAPQQAFVFPETEFVAVTAYQNDRITKLKIDNNPFAKGFRETGQSRCKRKMSSSPTADEQLLRQQHEIMSPTKFSISSAVTGTAVAATTTTTGTTTSSSSCSSAATAISESGSSICSDKPVTTAFFNDHIMVDVDAATTSAQIKRLRSNDIAATLEACGMDGGGGFAMAPPPSSSHNSSMETSSHNSMSSPLPFDYVGNNAGNIFQQQAAAAAAAAIAAGHSGGGVGGASCNATSVAFMHHFQQNMQSLLRPSLVDLACTYFARPQPMYPPQHAAYAAVAATQQQQEAALLAAGLAPQQQQQQQALPPPPAVPALGPLPQHVSVGGARGGGGGSAVVDVELLPNRVTAINSNTTSESITNDADLSSSDSSLIQDESLLPTTPTPTTMMMMMSATATTNNNNNNNSSNTTGTCPSTNDALPQSPSCNIAHNHNPNNNSNNNNTNSNNTHSRKKGFSISAILGGGS</sequence>
<dbReference type="FunFam" id="2.60.40.820:FF:000010">
    <property type="entry name" value="T-box transcription factor TBX6"/>
    <property type="match status" value="1"/>
</dbReference>
<evidence type="ECO:0000256" key="2">
    <source>
        <dbReference type="ARBA" id="ARBA00022473"/>
    </source>
</evidence>
<keyword evidence="11" id="KW-1185">Reference proteome</keyword>
<evidence type="ECO:0000256" key="4">
    <source>
        <dbReference type="ARBA" id="ARBA00023125"/>
    </source>
</evidence>
<dbReference type="GO" id="GO:0005634">
    <property type="term" value="C:nucleus"/>
    <property type="evidence" value="ECO:0007669"/>
    <property type="project" value="UniProtKB-SubCell"/>
</dbReference>
<dbReference type="PROSITE" id="PS50252">
    <property type="entry name" value="TBOX_3"/>
    <property type="match status" value="1"/>
</dbReference>
<gene>
    <name evidence="10" type="primary">106087383</name>
</gene>
<evidence type="ECO:0000256" key="8">
    <source>
        <dbReference type="SAM" id="MobiDB-lite"/>
    </source>
</evidence>
<feature type="compositionally biased region" description="Polar residues" evidence="8">
    <location>
        <begin position="614"/>
        <end position="624"/>
    </location>
</feature>
<dbReference type="CDD" id="cd20681">
    <property type="entry name" value="T-box_Drosocross-like"/>
    <property type="match status" value="1"/>
</dbReference>
<dbReference type="GO" id="GO:0000785">
    <property type="term" value="C:chromatin"/>
    <property type="evidence" value="ECO:0007669"/>
    <property type="project" value="TreeGrafter"/>
</dbReference>
<comment type="caution">
    <text evidence="7">Lacks conserved residue(s) required for the propagation of feature annotation.</text>
</comment>
<reference evidence="10" key="1">
    <citation type="submission" date="2020-05" db="UniProtKB">
        <authorList>
            <consortium name="EnsemblMetazoa"/>
        </authorList>
    </citation>
    <scope>IDENTIFICATION</scope>
    <source>
        <strain evidence="10">USDA</strain>
    </source>
</reference>
<dbReference type="GO" id="GO:0000981">
    <property type="term" value="F:DNA-binding transcription factor activity, RNA polymerase II-specific"/>
    <property type="evidence" value="ECO:0007669"/>
    <property type="project" value="TreeGrafter"/>
</dbReference>
<dbReference type="GO" id="GO:0001708">
    <property type="term" value="P:cell fate specification"/>
    <property type="evidence" value="ECO:0007669"/>
    <property type="project" value="TreeGrafter"/>
</dbReference>
<dbReference type="SMART" id="SM00425">
    <property type="entry name" value="TBOX"/>
    <property type="match status" value="1"/>
</dbReference>
<dbReference type="InterPro" id="IPR002070">
    <property type="entry name" value="TF_Brachyury"/>
</dbReference>
<name>A0A1I8PUE3_STOCA</name>
<proteinExistence type="predicted"/>
<evidence type="ECO:0000256" key="3">
    <source>
        <dbReference type="ARBA" id="ARBA00023015"/>
    </source>
</evidence>
<dbReference type="Gene3D" id="2.60.40.820">
    <property type="entry name" value="Transcription factor, T-box"/>
    <property type="match status" value="1"/>
</dbReference>
<protein>
    <recommendedName>
        <fullName evidence="9">T-box domain-containing protein</fullName>
    </recommendedName>
</protein>
<dbReference type="InterPro" id="IPR001699">
    <property type="entry name" value="TF_T-box"/>
</dbReference>
<dbReference type="PANTHER" id="PTHR11267">
    <property type="entry name" value="T-BOX PROTEIN-RELATED"/>
    <property type="match status" value="1"/>
</dbReference>
<evidence type="ECO:0000313" key="10">
    <source>
        <dbReference type="EnsemblMetazoa" id="SCAU011200-PA"/>
    </source>
</evidence>
<dbReference type="PROSITE" id="PS01283">
    <property type="entry name" value="TBOX_1"/>
    <property type="match status" value="1"/>
</dbReference>
<evidence type="ECO:0000256" key="6">
    <source>
        <dbReference type="ARBA" id="ARBA00023242"/>
    </source>
</evidence>
<organism evidence="10 11">
    <name type="scientific">Stomoxys calcitrans</name>
    <name type="common">Stable fly</name>
    <name type="synonym">Conops calcitrans</name>
    <dbReference type="NCBI Taxonomy" id="35570"/>
    <lineage>
        <taxon>Eukaryota</taxon>
        <taxon>Metazoa</taxon>
        <taxon>Ecdysozoa</taxon>
        <taxon>Arthropoda</taxon>
        <taxon>Hexapoda</taxon>
        <taxon>Insecta</taxon>
        <taxon>Pterygota</taxon>
        <taxon>Neoptera</taxon>
        <taxon>Endopterygota</taxon>
        <taxon>Diptera</taxon>
        <taxon>Brachycera</taxon>
        <taxon>Muscomorpha</taxon>
        <taxon>Muscoidea</taxon>
        <taxon>Muscidae</taxon>
        <taxon>Stomoxys</taxon>
    </lineage>
</organism>
<dbReference type="KEGG" id="scac:106087383"/>
<keyword evidence="4 7" id="KW-0238">DNA-binding</keyword>